<proteinExistence type="predicted"/>
<comment type="caution">
    <text evidence="1">The sequence shown here is derived from an EMBL/GenBank/DDBJ whole genome shotgun (WGS) entry which is preliminary data.</text>
</comment>
<sequence length="48" mass="5429">MQFDPQIVSQARVFVNALREGKSARVPAMKLKNWPKFMKLVHAGLSMA</sequence>
<dbReference type="RefSeq" id="WP_033774359.1">
    <property type="nucleotide sequence ID" value="NZ_CP082343.1"/>
</dbReference>
<dbReference type="EMBL" id="VICF01000010">
    <property type="protein sequence ID" value="TQC70096.1"/>
    <property type="molecule type" value="Genomic_DNA"/>
</dbReference>
<gene>
    <name evidence="1" type="ORF">FK492_20575</name>
</gene>
<protein>
    <submittedName>
        <fullName evidence="1">Succinate dehydrogenase flavoprotein subunit</fullName>
    </submittedName>
</protein>
<dbReference type="Proteomes" id="UP000319715">
    <property type="component" value="Unassembled WGS sequence"/>
</dbReference>
<reference evidence="1 2" key="1">
    <citation type="submission" date="2019-06" db="EMBL/GenBank/DDBJ databases">
        <title>Pantoea dispersa Assembly.</title>
        <authorList>
            <person name="Wang J."/>
        </authorList>
    </citation>
    <scope>NUCLEOTIDE SEQUENCE [LARGE SCALE GENOMIC DNA]</scope>
    <source>
        <strain evidence="2">bio</strain>
    </source>
</reference>
<organism evidence="1 2">
    <name type="scientific">Pantoea dispersa</name>
    <dbReference type="NCBI Taxonomy" id="59814"/>
    <lineage>
        <taxon>Bacteria</taxon>
        <taxon>Pseudomonadati</taxon>
        <taxon>Pseudomonadota</taxon>
        <taxon>Gammaproteobacteria</taxon>
        <taxon>Enterobacterales</taxon>
        <taxon>Erwiniaceae</taxon>
        <taxon>Pantoea</taxon>
    </lineage>
</organism>
<keyword evidence="2" id="KW-1185">Reference proteome</keyword>
<accession>A0ABY2ZT96</accession>
<name>A0ABY2ZT96_9GAMM</name>
<evidence type="ECO:0000313" key="2">
    <source>
        <dbReference type="Proteomes" id="UP000319715"/>
    </source>
</evidence>
<evidence type="ECO:0000313" key="1">
    <source>
        <dbReference type="EMBL" id="TQC70096.1"/>
    </source>
</evidence>